<feature type="compositionally biased region" description="Polar residues" evidence="1">
    <location>
        <begin position="35"/>
        <end position="66"/>
    </location>
</feature>
<feature type="region of interest" description="Disordered" evidence="1">
    <location>
        <begin position="25"/>
        <end position="66"/>
    </location>
</feature>
<organism evidence="2 3">
    <name type="scientific">Coemansia erecta</name>
    <dbReference type="NCBI Taxonomy" id="147472"/>
    <lineage>
        <taxon>Eukaryota</taxon>
        <taxon>Fungi</taxon>
        <taxon>Fungi incertae sedis</taxon>
        <taxon>Zoopagomycota</taxon>
        <taxon>Kickxellomycotina</taxon>
        <taxon>Kickxellomycetes</taxon>
        <taxon>Kickxellales</taxon>
        <taxon>Kickxellaceae</taxon>
        <taxon>Coemansia</taxon>
    </lineage>
</organism>
<comment type="caution">
    <text evidence="2">The sequence shown here is derived from an EMBL/GenBank/DDBJ whole genome shotgun (WGS) entry which is preliminary data.</text>
</comment>
<name>A0A9W7Y4A1_9FUNG</name>
<dbReference type="Proteomes" id="UP001149813">
    <property type="component" value="Unassembled WGS sequence"/>
</dbReference>
<protein>
    <submittedName>
        <fullName evidence="2">Uncharacterized protein</fullName>
    </submittedName>
</protein>
<evidence type="ECO:0000313" key="2">
    <source>
        <dbReference type="EMBL" id="KAJ1724731.1"/>
    </source>
</evidence>
<dbReference type="AlphaFoldDB" id="A0A9W7Y4A1"/>
<dbReference type="OrthoDB" id="5561938at2759"/>
<feature type="region of interest" description="Disordered" evidence="1">
    <location>
        <begin position="107"/>
        <end position="174"/>
    </location>
</feature>
<dbReference type="EMBL" id="JANBOJ010000022">
    <property type="protein sequence ID" value="KAJ1724731.1"/>
    <property type="molecule type" value="Genomic_DNA"/>
</dbReference>
<feature type="compositionally biased region" description="Basic residues" evidence="1">
    <location>
        <begin position="122"/>
        <end position="132"/>
    </location>
</feature>
<sequence>MSSSSGKPNLRLSLGAAFASQVMPDGFPSIPPSPTTAVGTEAANTPLASSNGCPRTVRSGSTHSSASTIVGVSASNVPSSKCTSPSVYSSAAYMASRINFEGSWLDIESDDDEEKGASSIFRGRRSHNRRKSSGSSVKGTPGSGLGANLKEMTRRSSMHFRKLTSKMSSSSVAN</sequence>
<keyword evidence="3" id="KW-1185">Reference proteome</keyword>
<reference evidence="2" key="1">
    <citation type="submission" date="2022-07" db="EMBL/GenBank/DDBJ databases">
        <title>Phylogenomic reconstructions and comparative analyses of Kickxellomycotina fungi.</title>
        <authorList>
            <person name="Reynolds N.K."/>
            <person name="Stajich J.E."/>
            <person name="Barry K."/>
            <person name="Grigoriev I.V."/>
            <person name="Crous P."/>
            <person name="Smith M.E."/>
        </authorList>
    </citation>
    <scope>NUCLEOTIDE SEQUENCE</scope>
    <source>
        <strain evidence="2">NBRC 32514</strain>
    </source>
</reference>
<evidence type="ECO:0000256" key="1">
    <source>
        <dbReference type="SAM" id="MobiDB-lite"/>
    </source>
</evidence>
<feature type="compositionally biased region" description="Polar residues" evidence="1">
    <location>
        <begin position="165"/>
        <end position="174"/>
    </location>
</feature>
<accession>A0A9W7Y4A1</accession>
<proteinExistence type="predicted"/>
<evidence type="ECO:0000313" key="3">
    <source>
        <dbReference type="Proteomes" id="UP001149813"/>
    </source>
</evidence>
<gene>
    <name evidence="2" type="ORF">LPJ53_001014</name>
</gene>